<gene>
    <name evidence="1" type="ORF">F5876DRAFT_62844</name>
</gene>
<dbReference type="EMBL" id="MU794983">
    <property type="protein sequence ID" value="KAJ3813838.1"/>
    <property type="molecule type" value="Genomic_DNA"/>
</dbReference>
<evidence type="ECO:0000313" key="1">
    <source>
        <dbReference type="EMBL" id="KAJ3813838.1"/>
    </source>
</evidence>
<evidence type="ECO:0000313" key="2">
    <source>
        <dbReference type="Proteomes" id="UP001163835"/>
    </source>
</evidence>
<organism evidence="1 2">
    <name type="scientific">Lentinula aff. lateritia</name>
    <dbReference type="NCBI Taxonomy" id="2804960"/>
    <lineage>
        <taxon>Eukaryota</taxon>
        <taxon>Fungi</taxon>
        <taxon>Dikarya</taxon>
        <taxon>Basidiomycota</taxon>
        <taxon>Agaricomycotina</taxon>
        <taxon>Agaricomycetes</taxon>
        <taxon>Agaricomycetidae</taxon>
        <taxon>Agaricales</taxon>
        <taxon>Marasmiineae</taxon>
        <taxon>Omphalotaceae</taxon>
        <taxon>Lentinula</taxon>
    </lineage>
</organism>
<protein>
    <submittedName>
        <fullName evidence="1">Uncharacterized protein</fullName>
    </submittedName>
</protein>
<sequence>MLWVFQLVAFLKLPISYLDPYGIFTAGRAYGRAPVTEETIKFHLVPDMKMRFHKFVKGIWLYSYLAQLGAWRARQNQQDAAQKAYLDKQAAKKGGPSTNAASASTSKVSQGLSTKPHNTLKRTANQALEEFNVATEKGLYQLHLMIQDCEEILFEANLK</sequence>
<proteinExistence type="predicted"/>
<comment type="caution">
    <text evidence="1">The sequence shown here is derived from an EMBL/GenBank/DDBJ whole genome shotgun (WGS) entry which is preliminary data.</text>
</comment>
<keyword evidence="2" id="KW-1185">Reference proteome</keyword>
<accession>A0ACC1UAJ7</accession>
<reference evidence="1" key="1">
    <citation type="submission" date="2022-09" db="EMBL/GenBank/DDBJ databases">
        <title>A Global Phylogenomic Analysis of the Shiitake Genus Lentinula.</title>
        <authorList>
            <consortium name="DOE Joint Genome Institute"/>
            <person name="Sierra-Patev S."/>
            <person name="Min B."/>
            <person name="Naranjo-Ortiz M."/>
            <person name="Looney B."/>
            <person name="Konkel Z."/>
            <person name="Slot J.C."/>
            <person name="Sakamoto Y."/>
            <person name="Steenwyk J.L."/>
            <person name="Rokas A."/>
            <person name="Carro J."/>
            <person name="Camarero S."/>
            <person name="Ferreira P."/>
            <person name="Molpeceres G."/>
            <person name="Ruiz-Duenas F.J."/>
            <person name="Serrano A."/>
            <person name="Henrissat B."/>
            <person name="Drula E."/>
            <person name="Hughes K.W."/>
            <person name="Mata J.L."/>
            <person name="Ishikawa N.K."/>
            <person name="Vargas-Isla R."/>
            <person name="Ushijima S."/>
            <person name="Smith C.A."/>
            <person name="Ahrendt S."/>
            <person name="Andreopoulos W."/>
            <person name="He G."/>
            <person name="Labutti K."/>
            <person name="Lipzen A."/>
            <person name="Ng V."/>
            <person name="Riley R."/>
            <person name="Sandor L."/>
            <person name="Barry K."/>
            <person name="Martinez A.T."/>
            <person name="Xiao Y."/>
            <person name="Gibbons J.G."/>
            <person name="Terashima K."/>
            <person name="Grigoriev I.V."/>
            <person name="Hibbett D.S."/>
        </authorList>
    </citation>
    <scope>NUCLEOTIDE SEQUENCE</scope>
    <source>
        <strain evidence="1">TMI1499</strain>
    </source>
</reference>
<dbReference type="Proteomes" id="UP001163835">
    <property type="component" value="Unassembled WGS sequence"/>
</dbReference>
<name>A0ACC1UAJ7_9AGAR</name>